<keyword evidence="5" id="KW-0067">ATP-binding</keyword>
<evidence type="ECO:0000313" key="8">
    <source>
        <dbReference type="Proteomes" id="UP000008068"/>
    </source>
</evidence>
<evidence type="ECO:0000256" key="2">
    <source>
        <dbReference type="ARBA" id="ARBA00022679"/>
    </source>
</evidence>
<organism evidence="8">
    <name type="scientific">Caenorhabditis brenneri</name>
    <name type="common">Nematode worm</name>
    <dbReference type="NCBI Taxonomy" id="135651"/>
    <lineage>
        <taxon>Eukaryota</taxon>
        <taxon>Metazoa</taxon>
        <taxon>Ecdysozoa</taxon>
        <taxon>Nematoda</taxon>
        <taxon>Chromadorea</taxon>
        <taxon>Rhabditida</taxon>
        <taxon>Rhabditina</taxon>
        <taxon>Rhabditomorpha</taxon>
        <taxon>Rhabditoidea</taxon>
        <taxon>Rhabditidae</taxon>
        <taxon>Peloderinae</taxon>
        <taxon>Caenorhabditis</taxon>
    </lineage>
</organism>
<reference evidence="8" key="1">
    <citation type="submission" date="2011-07" db="EMBL/GenBank/DDBJ databases">
        <authorList>
            <consortium name="Caenorhabditis brenneri Sequencing and Analysis Consortium"/>
            <person name="Wilson R.K."/>
        </authorList>
    </citation>
    <scope>NUCLEOTIDE SEQUENCE [LARGE SCALE GENOMIC DNA]</scope>
    <source>
        <strain evidence="8">PB2801</strain>
    </source>
</reference>
<keyword evidence="8" id="KW-1185">Reference proteome</keyword>
<evidence type="ECO:0000313" key="7">
    <source>
        <dbReference type="EMBL" id="EGT33420.1"/>
    </source>
</evidence>
<keyword evidence="3" id="KW-0547">Nucleotide-binding</keyword>
<dbReference type="HOGENOM" id="CLU_000288_181_1_1"/>
<dbReference type="InterPro" id="IPR050117">
    <property type="entry name" value="MAPK"/>
</dbReference>
<dbReference type="PROSITE" id="PS00108">
    <property type="entry name" value="PROTEIN_KINASE_ST"/>
    <property type="match status" value="1"/>
</dbReference>
<name>G0NLL9_CAEBE</name>
<keyword evidence="2" id="KW-0808">Transferase</keyword>
<accession>G0NLL9</accession>
<dbReference type="Pfam" id="PF00069">
    <property type="entry name" value="Pkinase"/>
    <property type="match status" value="1"/>
</dbReference>
<dbReference type="FunFam" id="1.10.510.10:FF:000624">
    <property type="entry name" value="Mitogen-activated protein kinase"/>
    <property type="match status" value="1"/>
</dbReference>
<gene>
    <name evidence="7" type="ORF">CAEBREN_12206</name>
</gene>
<dbReference type="STRING" id="135651.G0NLL9"/>
<evidence type="ECO:0000259" key="6">
    <source>
        <dbReference type="PROSITE" id="PS50011"/>
    </source>
</evidence>
<dbReference type="OrthoDB" id="1732493at2759"/>
<keyword evidence="1" id="KW-0723">Serine/threonine-protein kinase</keyword>
<evidence type="ECO:0000256" key="5">
    <source>
        <dbReference type="ARBA" id="ARBA00022840"/>
    </source>
</evidence>
<dbReference type="GO" id="GO:0004674">
    <property type="term" value="F:protein serine/threonine kinase activity"/>
    <property type="evidence" value="ECO:0007669"/>
    <property type="project" value="UniProtKB-KW"/>
</dbReference>
<dbReference type="Gene3D" id="1.10.510.10">
    <property type="entry name" value="Transferase(Phosphotransferase) domain 1"/>
    <property type="match status" value="1"/>
</dbReference>
<proteinExistence type="predicted"/>
<dbReference type="EMBL" id="GL379905">
    <property type="protein sequence ID" value="EGT33420.1"/>
    <property type="molecule type" value="Genomic_DNA"/>
</dbReference>
<dbReference type="InParanoid" id="G0NLL9"/>
<dbReference type="SMART" id="SM00220">
    <property type="entry name" value="S_TKc"/>
    <property type="match status" value="1"/>
</dbReference>
<dbReference type="Gene3D" id="3.30.200.20">
    <property type="entry name" value="Phosphorylase Kinase, domain 1"/>
    <property type="match status" value="1"/>
</dbReference>
<evidence type="ECO:0000256" key="4">
    <source>
        <dbReference type="ARBA" id="ARBA00022777"/>
    </source>
</evidence>
<protein>
    <recommendedName>
        <fullName evidence="6">Protein kinase domain-containing protein</fullName>
    </recommendedName>
</protein>
<sequence length="303" mass="35273">MHDPDFIGDYQLCDSLTSNDNIYSDCEVFEAKNRKTNREVILKISRDKKRGKRELEVHSALSHEFIVNLLESFTTKSLRNVLIFEKYPRNLQELYSGETLESNRIQKFMKQLMMGIEYIHGMNFIHRDIKPDNLMLNENDCIKIGDFGLARVYDPDIEMTQEAVSLWYRPIEILLDSQNHTKSVDIWSAGCVMAELYRRCPLFQGEGQLSMINKIISVLGKPTLEEWPTLNELPAMRNVELNGPSITRFEDAIPNASKSSLDIIRHMIKYDPERRLSASQVLEHEYFKNDDISAKNNYEPEFP</sequence>
<evidence type="ECO:0000256" key="1">
    <source>
        <dbReference type="ARBA" id="ARBA00022527"/>
    </source>
</evidence>
<dbReference type="AlphaFoldDB" id="G0NLL9"/>
<dbReference type="PROSITE" id="PS50011">
    <property type="entry name" value="PROTEIN_KINASE_DOM"/>
    <property type="match status" value="1"/>
</dbReference>
<dbReference type="InterPro" id="IPR000719">
    <property type="entry name" value="Prot_kinase_dom"/>
</dbReference>
<dbReference type="InterPro" id="IPR008271">
    <property type="entry name" value="Ser/Thr_kinase_AS"/>
</dbReference>
<evidence type="ECO:0000256" key="3">
    <source>
        <dbReference type="ARBA" id="ARBA00022741"/>
    </source>
</evidence>
<dbReference type="OMA" id="SHEFIVN"/>
<dbReference type="GO" id="GO:0005524">
    <property type="term" value="F:ATP binding"/>
    <property type="evidence" value="ECO:0007669"/>
    <property type="project" value="UniProtKB-KW"/>
</dbReference>
<dbReference type="Proteomes" id="UP000008068">
    <property type="component" value="Unassembled WGS sequence"/>
</dbReference>
<dbReference type="PANTHER" id="PTHR24055">
    <property type="entry name" value="MITOGEN-ACTIVATED PROTEIN KINASE"/>
    <property type="match status" value="1"/>
</dbReference>
<keyword evidence="4" id="KW-0418">Kinase</keyword>
<dbReference type="SUPFAM" id="SSF56112">
    <property type="entry name" value="Protein kinase-like (PK-like)"/>
    <property type="match status" value="1"/>
</dbReference>
<dbReference type="eggNOG" id="KOG0594">
    <property type="taxonomic scope" value="Eukaryota"/>
</dbReference>
<dbReference type="InterPro" id="IPR011009">
    <property type="entry name" value="Kinase-like_dom_sf"/>
</dbReference>
<feature type="domain" description="Protein kinase" evidence="6">
    <location>
        <begin position="1"/>
        <end position="287"/>
    </location>
</feature>